<dbReference type="SUPFAM" id="SSF56672">
    <property type="entry name" value="DNA/RNA polymerases"/>
    <property type="match status" value="1"/>
</dbReference>
<accession>A0A5B6WXP2</accession>
<keyword evidence="2" id="KW-0808">Transferase</keyword>
<dbReference type="PANTHER" id="PTHR46890:SF48">
    <property type="entry name" value="RNA-DIRECTED DNA POLYMERASE"/>
    <property type="match status" value="1"/>
</dbReference>
<proteinExistence type="predicted"/>
<evidence type="ECO:0000313" key="3">
    <source>
        <dbReference type="Proteomes" id="UP000325315"/>
    </source>
</evidence>
<protein>
    <submittedName>
        <fullName evidence="2">Reverse transcriptase</fullName>
    </submittedName>
</protein>
<dbReference type="Proteomes" id="UP000325315">
    <property type="component" value="Unassembled WGS sequence"/>
</dbReference>
<keyword evidence="2" id="KW-0548">Nucleotidyltransferase</keyword>
<feature type="domain" description="Reverse transcriptase" evidence="1">
    <location>
        <begin position="57"/>
        <end position="312"/>
    </location>
</feature>
<dbReference type="OrthoDB" id="428918at2759"/>
<evidence type="ECO:0000259" key="1">
    <source>
        <dbReference type="Pfam" id="PF00078"/>
    </source>
</evidence>
<dbReference type="InterPro" id="IPR000477">
    <property type="entry name" value="RT_dom"/>
</dbReference>
<keyword evidence="2" id="KW-0695">RNA-directed DNA polymerase</keyword>
<dbReference type="Pfam" id="PF00078">
    <property type="entry name" value="RVT_1"/>
    <property type="match status" value="1"/>
</dbReference>
<dbReference type="InterPro" id="IPR043502">
    <property type="entry name" value="DNA/RNA_pol_sf"/>
</dbReference>
<reference evidence="3" key="1">
    <citation type="journal article" date="2019" name="Plant Biotechnol. J.">
        <title>Genome sequencing of the Australian wild diploid species Gossypium australe highlights disease resistance and delayed gland morphogenesis.</title>
        <authorList>
            <person name="Cai Y."/>
            <person name="Cai X."/>
            <person name="Wang Q."/>
            <person name="Wang P."/>
            <person name="Zhang Y."/>
            <person name="Cai C."/>
            <person name="Xu Y."/>
            <person name="Wang K."/>
            <person name="Zhou Z."/>
            <person name="Wang C."/>
            <person name="Geng S."/>
            <person name="Li B."/>
            <person name="Dong Q."/>
            <person name="Hou Y."/>
            <person name="Wang H."/>
            <person name="Ai P."/>
            <person name="Liu Z."/>
            <person name="Yi F."/>
            <person name="Sun M."/>
            <person name="An G."/>
            <person name="Cheng J."/>
            <person name="Zhang Y."/>
            <person name="Shi Q."/>
            <person name="Xie Y."/>
            <person name="Shi X."/>
            <person name="Chang Y."/>
            <person name="Huang F."/>
            <person name="Chen Y."/>
            <person name="Hong S."/>
            <person name="Mi L."/>
            <person name="Sun Q."/>
            <person name="Zhang L."/>
            <person name="Zhou B."/>
            <person name="Peng R."/>
            <person name="Zhang X."/>
            <person name="Liu F."/>
        </authorList>
    </citation>
    <scope>NUCLEOTIDE SEQUENCE [LARGE SCALE GENOMIC DNA]</scope>
    <source>
        <strain evidence="3">cv. PA1801</strain>
    </source>
</reference>
<dbReference type="CDD" id="cd01650">
    <property type="entry name" value="RT_nLTR_like"/>
    <property type="match status" value="1"/>
</dbReference>
<evidence type="ECO:0000313" key="2">
    <source>
        <dbReference type="EMBL" id="KAA3486650.1"/>
    </source>
</evidence>
<dbReference type="EMBL" id="SMMG02000001">
    <property type="protein sequence ID" value="KAA3486650.1"/>
    <property type="molecule type" value="Genomic_DNA"/>
</dbReference>
<sequence length="483" mass="55114">MGPTKKLGLDGFPALFFQRYWHIVGKDIVDYCLGILNDKKEVEPLNKTYCTHSKVSKPTKLVNFRPISLCTFIYKVVAKTMANRLQDVIGICIDNVQSAFVPGRLISDNMLLAYEILHTFRQKRTGKKRIYSGKACMSKAYDKVEWDFINKVMLKIGFAREWVGLIMKCITTISYAVNVNGMRGRLFQPTRRLRQGDPLSPFPFLICSKGLSSLMRTAKNKGLVKGVKVSRRGPKISHLLFADDCVMFGEATNRGAIILKDILKEYESCSSQYANFSKSTVFYSSNTTEENKEKVSTLLGVKSSTNPEKYLGLPNMVGRRKNESFQNLFDRISMRIKGWIFLLSFDGKKVLEEVAYIDVNGGICVDIKMKEEWGFEQVFKAKYFLNSDFLNSRLGNRSSYVWRSLWAAKGLLEKGLIWKVGTGTSISISNDVWIPNYDNVRLTFGINNLRYNKVAELINNHEREWNREVIVNTFPAAKAELIL</sequence>
<organism evidence="2 3">
    <name type="scientific">Gossypium australe</name>
    <dbReference type="NCBI Taxonomy" id="47621"/>
    <lineage>
        <taxon>Eukaryota</taxon>
        <taxon>Viridiplantae</taxon>
        <taxon>Streptophyta</taxon>
        <taxon>Embryophyta</taxon>
        <taxon>Tracheophyta</taxon>
        <taxon>Spermatophyta</taxon>
        <taxon>Magnoliopsida</taxon>
        <taxon>eudicotyledons</taxon>
        <taxon>Gunneridae</taxon>
        <taxon>Pentapetalae</taxon>
        <taxon>rosids</taxon>
        <taxon>malvids</taxon>
        <taxon>Malvales</taxon>
        <taxon>Malvaceae</taxon>
        <taxon>Malvoideae</taxon>
        <taxon>Gossypium</taxon>
    </lineage>
</organism>
<dbReference type="GO" id="GO:0003964">
    <property type="term" value="F:RNA-directed DNA polymerase activity"/>
    <property type="evidence" value="ECO:0007669"/>
    <property type="project" value="UniProtKB-KW"/>
</dbReference>
<keyword evidence="3" id="KW-1185">Reference proteome</keyword>
<dbReference type="AlphaFoldDB" id="A0A5B6WXP2"/>
<dbReference type="PANTHER" id="PTHR46890">
    <property type="entry name" value="NON-LTR RETROLELEMENT REVERSE TRANSCRIPTASE-LIKE PROTEIN-RELATED"/>
    <property type="match status" value="1"/>
</dbReference>
<comment type="caution">
    <text evidence="2">The sequence shown here is derived from an EMBL/GenBank/DDBJ whole genome shotgun (WGS) entry which is preliminary data.</text>
</comment>
<dbReference type="InterPro" id="IPR052343">
    <property type="entry name" value="Retrotransposon-Effector_Assoc"/>
</dbReference>
<gene>
    <name evidence="2" type="ORF">EPI10_030536</name>
</gene>
<name>A0A5B6WXP2_9ROSI</name>